<gene>
    <name evidence="1" type="ORF">SINV_05791</name>
</gene>
<dbReference type="HOGENOM" id="CLU_2819994_0_0_1"/>
<dbReference type="AlphaFoldDB" id="E9IRJ7"/>
<reference evidence="1" key="1">
    <citation type="journal article" date="2011" name="Proc. Natl. Acad. Sci. U.S.A.">
        <title>The genome of the fire ant Solenopsis invicta.</title>
        <authorList>
            <person name="Wurm Y."/>
            <person name="Wang J."/>
            <person name="Riba-Grognuz O."/>
            <person name="Corona M."/>
            <person name="Nygaard S."/>
            <person name="Hunt B.G."/>
            <person name="Ingram K.K."/>
            <person name="Falquet L."/>
            <person name="Nipitwattanaphon M."/>
            <person name="Gotzek D."/>
            <person name="Dijkstra M.B."/>
            <person name="Oettler J."/>
            <person name="Comtesse F."/>
            <person name="Shih C.J."/>
            <person name="Wu W.J."/>
            <person name="Yang C.C."/>
            <person name="Thomas J."/>
            <person name="Beaudoing E."/>
            <person name="Pradervand S."/>
            <person name="Flegel V."/>
            <person name="Cook E.D."/>
            <person name="Fabbretti R."/>
            <person name="Stockinger H."/>
            <person name="Long L."/>
            <person name="Farmerie W.G."/>
            <person name="Oakey J."/>
            <person name="Boomsma J.J."/>
            <person name="Pamilo P."/>
            <person name="Yi S.V."/>
            <person name="Heinze J."/>
            <person name="Goodisman M.A."/>
            <person name="Farinelli L."/>
            <person name="Harshman K."/>
            <person name="Hulo N."/>
            <person name="Cerutti L."/>
            <person name="Xenarios I."/>
            <person name="Shoemaker D."/>
            <person name="Keller L."/>
        </authorList>
    </citation>
    <scope>NUCLEOTIDE SEQUENCE [LARGE SCALE GENOMIC DNA]</scope>
</reference>
<sequence length="67" mass="8111">RGERNGSGEPEIRRGQKRGYEEKKRLREEKIWIKEDLTWKERQTKWKIKEVARAEERKGAKVFIGNN</sequence>
<name>E9IRJ7_SOLIN</name>
<feature type="non-terminal residue" evidence="1">
    <location>
        <position position="67"/>
    </location>
</feature>
<organism>
    <name type="scientific">Solenopsis invicta</name>
    <name type="common">Red imported fire ant</name>
    <name type="synonym">Solenopsis wagneri</name>
    <dbReference type="NCBI Taxonomy" id="13686"/>
    <lineage>
        <taxon>Eukaryota</taxon>
        <taxon>Metazoa</taxon>
        <taxon>Ecdysozoa</taxon>
        <taxon>Arthropoda</taxon>
        <taxon>Hexapoda</taxon>
        <taxon>Insecta</taxon>
        <taxon>Pterygota</taxon>
        <taxon>Neoptera</taxon>
        <taxon>Endopterygota</taxon>
        <taxon>Hymenoptera</taxon>
        <taxon>Apocrita</taxon>
        <taxon>Aculeata</taxon>
        <taxon>Formicoidea</taxon>
        <taxon>Formicidae</taxon>
        <taxon>Myrmicinae</taxon>
        <taxon>Solenopsis</taxon>
    </lineage>
</organism>
<dbReference type="EMBL" id="GL765167">
    <property type="protein sequence ID" value="EFZ16806.1"/>
    <property type="molecule type" value="Genomic_DNA"/>
</dbReference>
<protein>
    <submittedName>
        <fullName evidence="1">Uncharacterized protein</fullName>
    </submittedName>
</protein>
<accession>E9IRJ7</accession>
<feature type="non-terminal residue" evidence="1">
    <location>
        <position position="1"/>
    </location>
</feature>
<evidence type="ECO:0000313" key="1">
    <source>
        <dbReference type="EMBL" id="EFZ16806.1"/>
    </source>
</evidence>
<proteinExistence type="predicted"/>